<dbReference type="Pfam" id="PF01315">
    <property type="entry name" value="Ald_Xan_dh_C"/>
    <property type="match status" value="1"/>
</dbReference>
<protein>
    <submittedName>
        <fullName evidence="4">Carbon-monoxide dehydrogenase large subunit</fullName>
        <ecNumber evidence="4">1.2.7.4</ecNumber>
    </submittedName>
</protein>
<reference evidence="4 5" key="1">
    <citation type="submission" date="2020-08" db="EMBL/GenBank/DDBJ databases">
        <title>Genomic Encyclopedia of Type Strains, Phase IV (KMG-IV): sequencing the most valuable type-strain genomes for metagenomic binning, comparative biology and taxonomic classification.</title>
        <authorList>
            <person name="Goeker M."/>
        </authorList>
    </citation>
    <scope>NUCLEOTIDE SEQUENCE [LARGE SCALE GENOMIC DNA]</scope>
    <source>
        <strain evidence="4 5">DSM 45385</strain>
    </source>
</reference>
<dbReference type="PANTHER" id="PTHR11908:SF132">
    <property type="entry name" value="ALDEHYDE OXIDASE 1-RELATED"/>
    <property type="match status" value="1"/>
</dbReference>
<dbReference type="PANTHER" id="PTHR11908">
    <property type="entry name" value="XANTHINE DEHYDROGENASE"/>
    <property type="match status" value="1"/>
</dbReference>
<organism evidence="4 5">
    <name type="scientific">Nonomuraea endophytica</name>
    <dbReference type="NCBI Taxonomy" id="714136"/>
    <lineage>
        <taxon>Bacteria</taxon>
        <taxon>Bacillati</taxon>
        <taxon>Actinomycetota</taxon>
        <taxon>Actinomycetes</taxon>
        <taxon>Streptosporangiales</taxon>
        <taxon>Streptosporangiaceae</taxon>
        <taxon>Nonomuraea</taxon>
    </lineage>
</organism>
<dbReference type="InterPro" id="IPR036856">
    <property type="entry name" value="Ald_Oxase/Xan_DH_a/b_sf"/>
</dbReference>
<evidence type="ECO:0000259" key="3">
    <source>
        <dbReference type="SMART" id="SM01008"/>
    </source>
</evidence>
<dbReference type="InterPro" id="IPR037165">
    <property type="entry name" value="AldOxase/xan_DH_Mopterin-bd_sf"/>
</dbReference>
<dbReference type="Pfam" id="PF20256">
    <property type="entry name" value="MoCoBD_2"/>
    <property type="match status" value="1"/>
</dbReference>
<dbReference type="SMART" id="SM01008">
    <property type="entry name" value="Ald_Xan_dh_C"/>
    <property type="match status" value="1"/>
</dbReference>
<dbReference type="GO" id="GO:0005506">
    <property type="term" value="F:iron ion binding"/>
    <property type="evidence" value="ECO:0007669"/>
    <property type="project" value="InterPro"/>
</dbReference>
<gene>
    <name evidence="4" type="ORF">HNR40_006116</name>
</gene>
<dbReference type="InterPro" id="IPR046867">
    <property type="entry name" value="AldOxase/xan_DH_MoCoBD2"/>
</dbReference>
<dbReference type="RefSeq" id="WP_184967251.1">
    <property type="nucleotide sequence ID" value="NZ_JACHIN010000008.1"/>
</dbReference>
<dbReference type="Gene3D" id="3.90.1170.50">
    <property type="entry name" value="Aldehyde oxidase/xanthine dehydrogenase, a/b hammerhead"/>
    <property type="match status" value="1"/>
</dbReference>
<dbReference type="Gene3D" id="3.30.365.10">
    <property type="entry name" value="Aldehyde oxidase/xanthine dehydrogenase, molybdopterin binding domain"/>
    <property type="match status" value="4"/>
</dbReference>
<name>A0A7W8A7S5_9ACTN</name>
<proteinExistence type="predicted"/>
<evidence type="ECO:0000256" key="1">
    <source>
        <dbReference type="ARBA" id="ARBA00022505"/>
    </source>
</evidence>
<keyword evidence="5" id="KW-1185">Reference proteome</keyword>
<dbReference type="InterPro" id="IPR016208">
    <property type="entry name" value="Ald_Oxase/xanthine_DH-like"/>
</dbReference>
<evidence type="ECO:0000313" key="5">
    <source>
        <dbReference type="Proteomes" id="UP000568380"/>
    </source>
</evidence>
<accession>A0A7W8A7S5</accession>
<keyword evidence="1" id="KW-0500">Molybdenum</keyword>
<evidence type="ECO:0000313" key="4">
    <source>
        <dbReference type="EMBL" id="MBB5080629.1"/>
    </source>
</evidence>
<dbReference type="EMBL" id="JACHIN010000008">
    <property type="protein sequence ID" value="MBB5080629.1"/>
    <property type="molecule type" value="Genomic_DNA"/>
</dbReference>
<dbReference type="AlphaFoldDB" id="A0A7W8A7S5"/>
<dbReference type="InterPro" id="IPR008274">
    <property type="entry name" value="AldOxase/xan_DH_MoCoBD1"/>
</dbReference>
<feature type="domain" description="Aldehyde oxidase/xanthine dehydrogenase a/b hammerhead" evidence="3">
    <location>
        <begin position="17"/>
        <end position="128"/>
    </location>
</feature>
<dbReference type="Proteomes" id="UP000568380">
    <property type="component" value="Unassembled WGS sequence"/>
</dbReference>
<sequence length="743" mass="77937">MVIGSRTPRREDARLLTGTGRFVGAVRLPGMVHAFVVRSPIAHGRLLGCAADAVRALDGVLDVITAREAPGAALPCVTVAPGQAQTSYPVLDDTLRYVGQPVALVVARTPELARDAADLIDLDLAELPPVVDLAEGEVVTDFTLGDADALEVEAAHVVEMSFRYGRAAPYAMEPRGVVAHHSDGNLTLWTATQAPHHVRDHAAHALGLTLDRIRVVAGDTGGGFGSKEHLYPDEALVCLAAMRLGRPVAWAETPGDRLVASLPARAAAHRARLALDADGRFVAIHADVLGDLGAHPSNVGTSPFAVTASMLPGPYRFERAGARLRCVLTNTVPTGSYRGFGMPEAAMTRERLIDEAARRLGLDPVELRLRNLIGPEELPYTSRMGQAYDSGDYPGALRALCELVDAPAKDDGRRRGVGYSCQVEGTGLGPSEVMRRMGMRAGGFETAVVRMEADASVVVSAGVAGMGQGIETTLAQIAAERVGVPLEGVRVVLGDTAATPYSGIGSIASRSLVVGGGALRQAADRLKERVLALAAHRLEAAPEDLELVDETVRVKGDPHAALTLREIATHAWRGWDLPEGFAPGLEERVSYDPPDSTYAYGAHAAAVAVDPETGKVEVEGYWAVADSGVVVNPAIVEGQLVGGIAQSIGMALTEEIVYSADGQPDAMYLTPTVRDVPDITVVLWSSPSPITPGGMKGAGESGTIGPPAAIANAVAAALPEVAERVTRTPMTPEVVWGWLSAPR</sequence>
<keyword evidence="2 4" id="KW-0560">Oxidoreductase</keyword>
<dbReference type="InterPro" id="IPR000674">
    <property type="entry name" value="Ald_Oxase/Xan_DH_a/b"/>
</dbReference>
<dbReference type="SUPFAM" id="SSF56003">
    <property type="entry name" value="Molybdenum cofactor-binding domain"/>
    <property type="match status" value="1"/>
</dbReference>
<dbReference type="EC" id="1.2.7.4" evidence="4"/>
<comment type="caution">
    <text evidence="4">The sequence shown here is derived from an EMBL/GenBank/DDBJ whole genome shotgun (WGS) entry which is preliminary data.</text>
</comment>
<dbReference type="Pfam" id="PF02738">
    <property type="entry name" value="MoCoBD_1"/>
    <property type="match status" value="1"/>
</dbReference>
<dbReference type="SUPFAM" id="SSF54665">
    <property type="entry name" value="CO dehydrogenase molybdoprotein N-domain-like"/>
    <property type="match status" value="1"/>
</dbReference>
<evidence type="ECO:0000256" key="2">
    <source>
        <dbReference type="ARBA" id="ARBA00023002"/>
    </source>
</evidence>
<dbReference type="GO" id="GO:0043885">
    <property type="term" value="F:anaerobic carbon-monoxide dehydrogenase activity"/>
    <property type="evidence" value="ECO:0007669"/>
    <property type="project" value="UniProtKB-EC"/>
</dbReference>